<dbReference type="InterPro" id="IPR042095">
    <property type="entry name" value="SUMF_sf"/>
</dbReference>
<keyword evidence="1" id="KW-0472">Membrane</keyword>
<keyword evidence="1" id="KW-0812">Transmembrane</keyword>
<dbReference type="Proteomes" id="UP000697710">
    <property type="component" value="Unassembled WGS sequence"/>
</dbReference>
<evidence type="ECO:0000259" key="2">
    <source>
        <dbReference type="Pfam" id="PF03781"/>
    </source>
</evidence>
<evidence type="ECO:0000256" key="1">
    <source>
        <dbReference type="SAM" id="Phobius"/>
    </source>
</evidence>
<organism evidence="3 4">
    <name type="scientific">Eiseniibacteriota bacterium</name>
    <dbReference type="NCBI Taxonomy" id="2212470"/>
    <lineage>
        <taxon>Bacteria</taxon>
        <taxon>Candidatus Eiseniibacteriota</taxon>
    </lineage>
</organism>
<feature type="domain" description="Sulfatase-modifying factor enzyme-like" evidence="2">
    <location>
        <begin position="282"/>
        <end position="536"/>
    </location>
</feature>
<keyword evidence="1" id="KW-1133">Transmembrane helix</keyword>
<gene>
    <name evidence="3" type="ORF">KC729_09650</name>
</gene>
<feature type="transmembrane region" description="Helical" evidence="1">
    <location>
        <begin position="7"/>
        <end position="29"/>
    </location>
</feature>
<sequence length="542" mass="58929">MPNDRDLWWRVAGTGFLRFAAILCAVVLLSDLSRDPAEAVPETRRPAPVLAAGSQPRVWVGSFGLGERHIPFILRIAGGTAGVGGSGGSGERSVSRSTVDRIDRIAPPEFATSAHVTEDSLRVIFPGIRGGEWEFILARDEEGLSGILEMREGDGYEFQAAFVPMVALEAADLDLLAGAYEAEDGARLRISSDEDGTLIAHVGDGDRFQMLFPSSVRTFFAGPGPTRATPVAVTVRFAEDTVEWTEGAKTVSYARVRSSEPPVAFREGSLTRGPLTMPCERIQPGSFDMGDRMSSREVATMLGLTLPEGQEMPDPEPVRPTTLTRPFLMSRFEVTNAWFSAFVEETGYMTDCERAGYGQVWNGQGFDRTPGVTWRHTGFEGLPDAPAVFVSWNDASAFTAWLSQQSGRSVRIPTEAEWEYACGAGTSTMFSCGNDSLRLDEHAWSMRNAHGPQPVGTRLPNPWGLCDMHGNVWEWCADGYAPFTADPVTDPIGPDNPGAKILRGGSWINGPWSLRTAFRGHDPATLAEPHVGFRVVVDVRGD</sequence>
<dbReference type="EMBL" id="JAGQHR010000264">
    <property type="protein sequence ID" value="MCA9727934.1"/>
    <property type="molecule type" value="Genomic_DNA"/>
</dbReference>
<dbReference type="Gene3D" id="3.90.1580.10">
    <property type="entry name" value="paralog of FGE (formylglycine-generating enzyme)"/>
    <property type="match status" value="1"/>
</dbReference>
<evidence type="ECO:0000313" key="3">
    <source>
        <dbReference type="EMBL" id="MCA9727934.1"/>
    </source>
</evidence>
<name>A0A956RQT5_UNCEI</name>
<dbReference type="Pfam" id="PF03781">
    <property type="entry name" value="FGE-sulfatase"/>
    <property type="match status" value="1"/>
</dbReference>
<dbReference type="InterPro" id="IPR016187">
    <property type="entry name" value="CTDL_fold"/>
</dbReference>
<reference evidence="3" key="1">
    <citation type="submission" date="2020-04" db="EMBL/GenBank/DDBJ databases">
        <authorList>
            <person name="Zhang T."/>
        </authorList>
    </citation>
    <scope>NUCLEOTIDE SEQUENCE</scope>
    <source>
        <strain evidence="3">HKST-UBA01</strain>
    </source>
</reference>
<dbReference type="SUPFAM" id="SSF56436">
    <property type="entry name" value="C-type lectin-like"/>
    <property type="match status" value="1"/>
</dbReference>
<evidence type="ECO:0000313" key="4">
    <source>
        <dbReference type="Proteomes" id="UP000697710"/>
    </source>
</evidence>
<dbReference type="AlphaFoldDB" id="A0A956RQT5"/>
<dbReference type="GO" id="GO:0120147">
    <property type="term" value="F:formylglycine-generating oxidase activity"/>
    <property type="evidence" value="ECO:0007669"/>
    <property type="project" value="TreeGrafter"/>
</dbReference>
<comment type="caution">
    <text evidence="3">The sequence shown here is derived from an EMBL/GenBank/DDBJ whole genome shotgun (WGS) entry which is preliminary data.</text>
</comment>
<dbReference type="InterPro" id="IPR051043">
    <property type="entry name" value="Sulfatase_Mod_Factor_Kinase"/>
</dbReference>
<proteinExistence type="predicted"/>
<protein>
    <submittedName>
        <fullName evidence="3">SUMF1/EgtB/PvdO family nonheme iron enzyme</fullName>
    </submittedName>
</protein>
<reference evidence="3" key="2">
    <citation type="journal article" date="2021" name="Microbiome">
        <title>Successional dynamics and alternative stable states in a saline activated sludge microbial community over 9 years.</title>
        <authorList>
            <person name="Wang Y."/>
            <person name="Ye J."/>
            <person name="Ju F."/>
            <person name="Liu L."/>
            <person name="Boyd J.A."/>
            <person name="Deng Y."/>
            <person name="Parks D.H."/>
            <person name="Jiang X."/>
            <person name="Yin X."/>
            <person name="Woodcroft B.J."/>
            <person name="Tyson G.W."/>
            <person name="Hugenholtz P."/>
            <person name="Polz M.F."/>
            <person name="Zhang T."/>
        </authorList>
    </citation>
    <scope>NUCLEOTIDE SEQUENCE</scope>
    <source>
        <strain evidence="3">HKST-UBA01</strain>
    </source>
</reference>
<accession>A0A956RQT5</accession>
<dbReference type="PANTHER" id="PTHR23150:SF19">
    <property type="entry name" value="FORMYLGLYCINE-GENERATING ENZYME"/>
    <property type="match status" value="1"/>
</dbReference>
<dbReference type="PANTHER" id="PTHR23150">
    <property type="entry name" value="SULFATASE MODIFYING FACTOR 1, 2"/>
    <property type="match status" value="1"/>
</dbReference>
<dbReference type="InterPro" id="IPR005532">
    <property type="entry name" value="SUMF_dom"/>
</dbReference>